<dbReference type="EMBL" id="JALJOV010001162">
    <property type="protein sequence ID" value="KAK9853086.1"/>
    <property type="molecule type" value="Genomic_DNA"/>
</dbReference>
<protein>
    <submittedName>
        <fullName evidence="1">Uncharacterized protein</fullName>
    </submittedName>
</protein>
<comment type="caution">
    <text evidence="1">The sequence shown here is derived from an EMBL/GenBank/DDBJ whole genome shotgun (WGS) entry which is preliminary data.</text>
</comment>
<organism evidence="1 2">
    <name type="scientific">Apatococcus fuscideae</name>
    <dbReference type="NCBI Taxonomy" id="2026836"/>
    <lineage>
        <taxon>Eukaryota</taxon>
        <taxon>Viridiplantae</taxon>
        <taxon>Chlorophyta</taxon>
        <taxon>core chlorophytes</taxon>
        <taxon>Trebouxiophyceae</taxon>
        <taxon>Chlorellales</taxon>
        <taxon>Chlorellaceae</taxon>
        <taxon>Apatococcus</taxon>
    </lineage>
</organism>
<dbReference type="Proteomes" id="UP001485043">
    <property type="component" value="Unassembled WGS sequence"/>
</dbReference>
<name>A0AAW1SRZ4_9CHLO</name>
<sequence>MPGLLQETYVFVERIKLLITGRAASGKTALVRSLCSLPAAPSAATLGVVVQARTCQVAKAPPGHELRELCFWEGR</sequence>
<keyword evidence="2" id="KW-1185">Reference proteome</keyword>
<proteinExistence type="predicted"/>
<evidence type="ECO:0000313" key="1">
    <source>
        <dbReference type="EMBL" id="KAK9853086.1"/>
    </source>
</evidence>
<evidence type="ECO:0000313" key="2">
    <source>
        <dbReference type="Proteomes" id="UP001485043"/>
    </source>
</evidence>
<dbReference type="AlphaFoldDB" id="A0AAW1SRZ4"/>
<accession>A0AAW1SRZ4</accession>
<gene>
    <name evidence="1" type="ORF">WJX84_002143</name>
</gene>
<reference evidence="1 2" key="1">
    <citation type="journal article" date="2024" name="Nat. Commun.">
        <title>Phylogenomics reveals the evolutionary origins of lichenization in chlorophyte algae.</title>
        <authorList>
            <person name="Puginier C."/>
            <person name="Libourel C."/>
            <person name="Otte J."/>
            <person name="Skaloud P."/>
            <person name="Haon M."/>
            <person name="Grisel S."/>
            <person name="Petersen M."/>
            <person name="Berrin J.G."/>
            <person name="Delaux P.M."/>
            <person name="Dal Grande F."/>
            <person name="Keller J."/>
        </authorList>
    </citation>
    <scope>NUCLEOTIDE SEQUENCE [LARGE SCALE GENOMIC DNA]</scope>
    <source>
        <strain evidence="1 2">SAG 2523</strain>
    </source>
</reference>